<dbReference type="InterPro" id="IPR003593">
    <property type="entry name" value="AAA+_ATPase"/>
</dbReference>
<accession>A0A9E8HFB8</accession>
<dbReference type="InterPro" id="IPR028299">
    <property type="entry name" value="ClpA/B_CS2"/>
</dbReference>
<dbReference type="GO" id="GO:0005524">
    <property type="term" value="F:ATP binding"/>
    <property type="evidence" value="ECO:0007669"/>
    <property type="project" value="UniProtKB-KW"/>
</dbReference>
<dbReference type="PANTHER" id="PTHR11638">
    <property type="entry name" value="ATP-DEPENDENT CLP PROTEASE"/>
    <property type="match status" value="1"/>
</dbReference>
<dbReference type="AlphaFoldDB" id="A0A9E8HFB8"/>
<feature type="domain" description="AAA+ ATPase" evidence="4">
    <location>
        <begin position="215"/>
        <end position="360"/>
    </location>
</feature>
<keyword evidence="2" id="KW-0067">ATP-binding</keyword>
<dbReference type="SMART" id="SM00382">
    <property type="entry name" value="AAA"/>
    <property type="match status" value="2"/>
</dbReference>
<dbReference type="GO" id="GO:0005737">
    <property type="term" value="C:cytoplasm"/>
    <property type="evidence" value="ECO:0007669"/>
    <property type="project" value="TreeGrafter"/>
</dbReference>
<reference evidence="6" key="1">
    <citation type="submission" date="2022-07" db="EMBL/GenBank/DDBJ databases">
        <title>Alkalimarinus sp. nov., isolated from gut of a Alitta virens.</title>
        <authorList>
            <person name="Yang A.I."/>
            <person name="Shin N.-R."/>
        </authorList>
    </citation>
    <scope>NUCLEOTIDE SEQUENCE</scope>
    <source>
        <strain evidence="6">FA028</strain>
    </source>
</reference>
<dbReference type="InterPro" id="IPR050130">
    <property type="entry name" value="ClpA_ClpB"/>
</dbReference>
<protein>
    <submittedName>
        <fullName evidence="6">Type VI secretion system ATPase TssH</fullName>
    </submittedName>
</protein>
<dbReference type="GO" id="GO:0016887">
    <property type="term" value="F:ATP hydrolysis activity"/>
    <property type="evidence" value="ECO:0007669"/>
    <property type="project" value="InterPro"/>
</dbReference>
<evidence type="ECO:0000259" key="4">
    <source>
        <dbReference type="SMART" id="SM00382"/>
    </source>
</evidence>
<dbReference type="PANTHER" id="PTHR11638:SF181">
    <property type="entry name" value="ATPASE SUBUNIT OF ATP-DEPENDENT PROTEASE"/>
    <property type="match status" value="1"/>
</dbReference>
<dbReference type="NCBIfam" id="TIGR03345">
    <property type="entry name" value="VI_ClpV1"/>
    <property type="match status" value="1"/>
</dbReference>
<dbReference type="SMART" id="SM01086">
    <property type="entry name" value="ClpB_D2-small"/>
    <property type="match status" value="1"/>
</dbReference>
<dbReference type="Gene3D" id="1.10.1780.10">
    <property type="entry name" value="Clp, N-terminal domain"/>
    <property type="match status" value="1"/>
</dbReference>
<dbReference type="InterPro" id="IPR017729">
    <property type="entry name" value="ATPase_T6SS_ClpV1"/>
</dbReference>
<organism evidence="6 7">
    <name type="scientific">Alkalimarinus sediminis</name>
    <dbReference type="NCBI Taxonomy" id="1632866"/>
    <lineage>
        <taxon>Bacteria</taxon>
        <taxon>Pseudomonadati</taxon>
        <taxon>Pseudomonadota</taxon>
        <taxon>Gammaproteobacteria</taxon>
        <taxon>Alteromonadales</taxon>
        <taxon>Alteromonadaceae</taxon>
        <taxon>Alkalimarinus</taxon>
    </lineage>
</organism>
<dbReference type="SUPFAM" id="SSF81923">
    <property type="entry name" value="Double Clp-N motif"/>
    <property type="match status" value="1"/>
</dbReference>
<evidence type="ECO:0000259" key="5">
    <source>
        <dbReference type="SMART" id="SM01086"/>
    </source>
</evidence>
<keyword evidence="1" id="KW-0547">Nucleotide-binding</keyword>
<dbReference type="InterPro" id="IPR027417">
    <property type="entry name" value="P-loop_NTPase"/>
</dbReference>
<sequence>MELAKLIDTLNPEAKQAIERSAFACIERKGVEITLEDLLLALLDGETELTQILHQFDIDPERFRAAVQFEQDSRTTVSSKPVFSELLLHAFQDAWLMSSLELSLPFISAGTIVLALIKNQMRYGRRRYIEVLNAVSFDQLKILLQGAYANDNMFKVDGSVDEGESAKQEELAADEGVLSKVTSSLTDLARNSELDPVIGRDEEIRQAIDILCRRRKNNPILLGEAGVGKTAIVEGLAQKIVDGKVPEELIGVDLRLLDIAALQAGASVKGEFERRITDLIEAIQSSIHPIILFIDEAHLMVGAGANEGGGDVANLIKPALARGELRTIAATTLVEYKRYIEKDPALVRRFQSVKVAEPSVEETVTLLRGLRDRYEAQHGIYIRDDALISAASLSSRYLTGRQLPDKAIDLIDTACARVKAGLAGKPASVELLEQKIETVKRKIDAIERDSLNDGYGSHSKDNDLTKLYESVDALKLKLVATESAWHQERGVVDSILTCRDGMVDKQEDESDDQVASNVRKLRQELNNIQGESPLMHYEVSAQQVSEVLSAWTGIPAGKMLMDEAQKLGALSTQLETRVKGQSDATTRIGELLCQARVGLNDPGKPLGVFLLVGPSGVGKTETALTIADTLFGGEKYLTTINMSEFQEKHTISRLIGSPPGYVGYGEGGVLTEAVRQKPFSVVLLDEVEKADPNVLNIFYQVFDKGVMNDGEGRLIDFRNTVVVLTSNLASDQIETLCSSETDSDSVISSEILLEKIRPTLNHFFKPALLARMEVLTYRPLKQCTLKLLVQSKLQQLSMRLQAQGTELVISDSVLDALTSRCVLVEAGARHIDRLINQHITPKLSKLILTSVAQQTELPEVYLSYEGGVFTASDRVVDKGRRKLLETTTNE</sequence>
<evidence type="ECO:0000256" key="1">
    <source>
        <dbReference type="ARBA" id="ARBA00022741"/>
    </source>
</evidence>
<dbReference type="InterPro" id="IPR019489">
    <property type="entry name" value="Clp_ATPase_C"/>
</dbReference>
<dbReference type="EMBL" id="CP101527">
    <property type="protein sequence ID" value="UZW73404.1"/>
    <property type="molecule type" value="Genomic_DNA"/>
</dbReference>
<dbReference type="CDD" id="cd00009">
    <property type="entry name" value="AAA"/>
    <property type="match status" value="1"/>
</dbReference>
<evidence type="ECO:0000313" key="7">
    <source>
        <dbReference type="Proteomes" id="UP001164472"/>
    </source>
</evidence>
<dbReference type="RefSeq" id="WP_251809545.1">
    <property type="nucleotide sequence ID" value="NZ_CP101527.1"/>
</dbReference>
<gene>
    <name evidence="6" type="primary">tssH</name>
    <name evidence="6" type="ORF">NNL22_10110</name>
</gene>
<proteinExistence type="predicted"/>
<dbReference type="InterPro" id="IPR036628">
    <property type="entry name" value="Clp_N_dom_sf"/>
</dbReference>
<dbReference type="Pfam" id="PF17871">
    <property type="entry name" value="AAA_lid_9"/>
    <property type="match status" value="1"/>
</dbReference>
<dbReference type="PROSITE" id="PS00871">
    <property type="entry name" value="CLPAB_2"/>
    <property type="match status" value="1"/>
</dbReference>
<keyword evidence="7" id="KW-1185">Reference proteome</keyword>
<dbReference type="Gene3D" id="1.10.8.60">
    <property type="match status" value="1"/>
</dbReference>
<dbReference type="CDD" id="cd19499">
    <property type="entry name" value="RecA-like_ClpB_Hsp104-like"/>
    <property type="match status" value="1"/>
</dbReference>
<dbReference type="Proteomes" id="UP001164472">
    <property type="component" value="Chromosome"/>
</dbReference>
<dbReference type="Pfam" id="PF10431">
    <property type="entry name" value="ClpB_D2-small"/>
    <property type="match status" value="1"/>
</dbReference>
<evidence type="ECO:0000256" key="2">
    <source>
        <dbReference type="ARBA" id="ARBA00022840"/>
    </source>
</evidence>
<feature type="domain" description="Clp ATPase C-terminal" evidence="5">
    <location>
        <begin position="780"/>
        <end position="869"/>
    </location>
</feature>
<dbReference type="FunFam" id="3.40.50.300:FF:000025">
    <property type="entry name" value="ATP-dependent Clp protease subunit"/>
    <property type="match status" value="1"/>
</dbReference>
<evidence type="ECO:0000256" key="3">
    <source>
        <dbReference type="ARBA" id="ARBA00023186"/>
    </source>
</evidence>
<dbReference type="GO" id="GO:0034605">
    <property type="term" value="P:cellular response to heat"/>
    <property type="evidence" value="ECO:0007669"/>
    <property type="project" value="TreeGrafter"/>
</dbReference>
<name>A0A9E8HFB8_9ALTE</name>
<dbReference type="PRINTS" id="PR00300">
    <property type="entry name" value="CLPPROTEASEA"/>
</dbReference>
<dbReference type="Pfam" id="PF07724">
    <property type="entry name" value="AAA_2"/>
    <property type="match status" value="1"/>
</dbReference>
<dbReference type="InterPro" id="IPR003959">
    <property type="entry name" value="ATPase_AAA_core"/>
</dbReference>
<dbReference type="KEGG" id="asem:NNL22_10110"/>
<feature type="domain" description="AAA+ ATPase" evidence="4">
    <location>
        <begin position="605"/>
        <end position="757"/>
    </location>
</feature>
<dbReference type="Pfam" id="PF00004">
    <property type="entry name" value="AAA"/>
    <property type="match status" value="1"/>
</dbReference>
<dbReference type="SUPFAM" id="SSF52540">
    <property type="entry name" value="P-loop containing nucleoside triphosphate hydrolases"/>
    <property type="match status" value="2"/>
</dbReference>
<dbReference type="InterPro" id="IPR001270">
    <property type="entry name" value="ClpA/B"/>
</dbReference>
<dbReference type="Gene3D" id="3.40.50.300">
    <property type="entry name" value="P-loop containing nucleotide triphosphate hydrolases"/>
    <property type="match status" value="3"/>
</dbReference>
<evidence type="ECO:0000313" key="6">
    <source>
        <dbReference type="EMBL" id="UZW73404.1"/>
    </source>
</evidence>
<keyword evidence="3" id="KW-0143">Chaperone</keyword>
<dbReference type="InterPro" id="IPR041546">
    <property type="entry name" value="ClpA/ClpB_AAA_lid"/>
</dbReference>